<dbReference type="GeneID" id="54967408"/>
<proteinExistence type="predicted"/>
<keyword evidence="2" id="KW-1185">Reference proteome</keyword>
<organismHost>
    <name type="scientific">Escherichia coli</name>
    <dbReference type="NCBI Taxonomy" id="562"/>
</organismHost>
<evidence type="ECO:0000313" key="2">
    <source>
        <dbReference type="Proteomes" id="UP000001722"/>
    </source>
</evidence>
<reference evidence="2" key="1">
    <citation type="journal article" date="2005" name="J. Bacteriol.">
        <title>The genome of bacteriophage K1F, a T7-like phage that has acquired the ability to replicate on K1 strains of Escherichia coli.</title>
        <authorList>
            <person name="Scholl D."/>
            <person name="Merril C."/>
        </authorList>
    </citation>
    <scope>NUCLEOTIDE SEQUENCE [LARGE SCALE GENOMIC DNA]</scope>
</reference>
<organism evidence="1 2">
    <name type="scientific">Escherichia phage K1F</name>
    <name type="common">Bacteriophage K1F</name>
    <dbReference type="NCBI Taxonomy" id="344021"/>
    <lineage>
        <taxon>Viruses</taxon>
        <taxon>Duplodnaviria</taxon>
        <taxon>Heunggongvirae</taxon>
        <taxon>Uroviricota</taxon>
        <taxon>Caudoviricetes</taxon>
        <taxon>Autographivirales</taxon>
        <taxon>Autotranscriptaviridae</taxon>
        <taxon>Studiervirinae</taxon>
        <taxon>Kayfunavirus</taxon>
        <taxon>Kayfunavirus K1F</taxon>
    </lineage>
</organism>
<dbReference type="Pfam" id="PF10922">
    <property type="entry name" value="T7-like_gp12"/>
    <property type="match status" value="1"/>
</dbReference>
<reference evidence="1 2" key="2">
    <citation type="journal article" date="2006" name="Mol. Microbiol.">
        <title>Evolution of bacteriophages infecting encapsulated bacteria: lessons from Escherichia coli K1-specific phages.</title>
        <authorList>
            <person name="Stummeyer K."/>
            <person name="Schwarzer D."/>
            <person name="Claus H."/>
            <person name="Vogel U."/>
            <person name="Gerardy-Schahn R."/>
            <person name="Muhlenhoff M."/>
        </authorList>
    </citation>
    <scope>NUCLEOTIDE SEQUENCE [LARGE SCALE GENOMIC DNA]</scope>
</reference>
<dbReference type="InterPro" id="IPR020147">
    <property type="entry name" value="Phage_T7-like_1.2"/>
</dbReference>
<sequence length="87" mass="10067">MGRLYSGNLNAFRAACDRLYQLDFAVISQEFQDHVSRQECMKLRVEDRAGNIFALKTFEHRDENVLYNTATGFLNCLANQLDTWSKS</sequence>
<name>Q2WCB0_BPK1F</name>
<evidence type="ECO:0000313" key="1">
    <source>
        <dbReference type="EMBL" id="CAJ29350.1"/>
    </source>
</evidence>
<gene>
    <name evidence="1" type="primary">1.2</name>
</gene>
<accession>Q2WCB0</accession>
<dbReference type="KEGG" id="vg:54967408"/>
<dbReference type="RefSeq" id="YP_424919.1">
    <property type="nucleotide sequence ID" value="NC_007636.1"/>
</dbReference>
<protein>
    <submittedName>
        <fullName evidence="1">Gp1.2 protein</fullName>
    </submittedName>
</protein>
<dbReference type="Proteomes" id="UP000001722">
    <property type="component" value="Segment"/>
</dbReference>
<dbReference type="EMBL" id="AM084414">
    <property type="protein sequence ID" value="CAJ29350.1"/>
    <property type="molecule type" value="Genomic_DNA"/>
</dbReference>